<reference evidence="7" key="4">
    <citation type="submission" date="2025-09" db="UniProtKB">
        <authorList>
            <consortium name="Ensembl"/>
        </authorList>
    </citation>
    <scope>IDENTIFICATION</scope>
</reference>
<reference evidence="8" key="1">
    <citation type="journal article" date="2002" name="Science">
        <title>The draft genome of Ciona intestinalis: insights into chordate and vertebrate origins.</title>
        <authorList>
            <person name="Dehal P."/>
            <person name="Satou Y."/>
            <person name="Campbell R.K."/>
            <person name="Chapman J."/>
            <person name="Degnan B."/>
            <person name="De Tomaso A."/>
            <person name="Davidson B."/>
            <person name="Di Gregorio A."/>
            <person name="Gelpke M."/>
            <person name="Goodstein D.M."/>
            <person name="Harafuji N."/>
            <person name="Hastings K.E."/>
            <person name="Ho I."/>
            <person name="Hotta K."/>
            <person name="Huang W."/>
            <person name="Kawashima T."/>
            <person name="Lemaire P."/>
            <person name="Martinez D."/>
            <person name="Meinertzhagen I.A."/>
            <person name="Necula S."/>
            <person name="Nonaka M."/>
            <person name="Putnam N."/>
            <person name="Rash S."/>
            <person name="Saiga H."/>
            <person name="Satake M."/>
            <person name="Terry A."/>
            <person name="Yamada L."/>
            <person name="Wang H.G."/>
            <person name="Awazu S."/>
            <person name="Azumi K."/>
            <person name="Boore J."/>
            <person name="Branno M."/>
            <person name="Chin-Bow S."/>
            <person name="DeSantis R."/>
            <person name="Doyle S."/>
            <person name="Francino P."/>
            <person name="Keys D.N."/>
            <person name="Haga S."/>
            <person name="Hayashi H."/>
            <person name="Hino K."/>
            <person name="Imai K.S."/>
            <person name="Inaba K."/>
            <person name="Kano S."/>
            <person name="Kobayashi K."/>
            <person name="Kobayashi M."/>
            <person name="Lee B.I."/>
            <person name="Makabe K.W."/>
            <person name="Manohar C."/>
            <person name="Matassi G."/>
            <person name="Medina M."/>
            <person name="Mochizuki Y."/>
            <person name="Mount S."/>
            <person name="Morishita T."/>
            <person name="Miura S."/>
            <person name="Nakayama A."/>
            <person name="Nishizaka S."/>
            <person name="Nomoto H."/>
            <person name="Ohta F."/>
            <person name="Oishi K."/>
            <person name="Rigoutsos I."/>
            <person name="Sano M."/>
            <person name="Sasaki A."/>
            <person name="Sasakura Y."/>
            <person name="Shoguchi E."/>
            <person name="Shin-i T."/>
            <person name="Spagnuolo A."/>
            <person name="Stainier D."/>
            <person name="Suzuki M.M."/>
            <person name="Tassy O."/>
            <person name="Takatori N."/>
            <person name="Tokuoka M."/>
            <person name="Yagi K."/>
            <person name="Yoshizaki F."/>
            <person name="Wada S."/>
            <person name="Zhang C."/>
            <person name="Hyatt P.D."/>
            <person name="Larimer F."/>
            <person name="Detter C."/>
            <person name="Doggett N."/>
            <person name="Glavina T."/>
            <person name="Hawkins T."/>
            <person name="Richardson P."/>
            <person name="Lucas S."/>
            <person name="Kohara Y."/>
            <person name="Levine M."/>
            <person name="Satoh N."/>
            <person name="Rokhsar D.S."/>
        </authorList>
    </citation>
    <scope>NUCLEOTIDE SEQUENCE [LARGE SCALE GENOMIC DNA]</scope>
</reference>
<feature type="compositionally biased region" description="Basic and acidic residues" evidence="3">
    <location>
        <begin position="389"/>
        <end position="398"/>
    </location>
</feature>
<proteinExistence type="predicted"/>
<dbReference type="Pfam" id="PF23344">
    <property type="entry name" value="ZP-N"/>
    <property type="match status" value="1"/>
</dbReference>
<protein>
    <submittedName>
        <fullName evidence="7">Uromodulin-like</fullName>
    </submittedName>
</protein>
<keyword evidence="4" id="KW-1133">Transmembrane helix</keyword>
<feature type="signal peptide" evidence="5">
    <location>
        <begin position="1"/>
        <end position="19"/>
    </location>
</feature>
<reference evidence="7" key="3">
    <citation type="submission" date="2025-08" db="UniProtKB">
        <authorList>
            <consortium name="Ensembl"/>
        </authorList>
    </citation>
    <scope>IDENTIFICATION</scope>
</reference>
<gene>
    <name evidence="7" type="primary">LOC100184343</name>
</gene>
<dbReference type="Pfam" id="PF00100">
    <property type="entry name" value="Zona_pellucida"/>
    <property type="match status" value="1"/>
</dbReference>
<evidence type="ECO:0000256" key="5">
    <source>
        <dbReference type="SAM" id="SignalP"/>
    </source>
</evidence>
<dbReference type="EMBL" id="EAAA01001370">
    <property type="status" value="NOT_ANNOTATED_CDS"/>
    <property type="molecule type" value="Genomic_DNA"/>
</dbReference>
<feature type="domain" description="ZP" evidence="6">
    <location>
        <begin position="27"/>
        <end position="287"/>
    </location>
</feature>
<dbReference type="SMART" id="SM00241">
    <property type="entry name" value="ZP"/>
    <property type="match status" value="1"/>
</dbReference>
<keyword evidence="4" id="KW-0472">Membrane</keyword>
<evidence type="ECO:0000256" key="1">
    <source>
        <dbReference type="ARBA" id="ARBA00022729"/>
    </source>
</evidence>
<reference evidence="7" key="2">
    <citation type="journal article" date="2008" name="Genome Biol.">
        <title>Improved genome assembly and evidence-based global gene model set for the chordate Ciona intestinalis: new insight into intron and operon populations.</title>
        <authorList>
            <person name="Satou Y."/>
            <person name="Mineta K."/>
            <person name="Ogasawara M."/>
            <person name="Sasakura Y."/>
            <person name="Shoguchi E."/>
            <person name="Ueno K."/>
            <person name="Yamada L."/>
            <person name="Matsumoto J."/>
            <person name="Wasserscheid J."/>
            <person name="Dewar K."/>
            <person name="Wiley G.B."/>
            <person name="Macmil S.L."/>
            <person name="Roe B.A."/>
            <person name="Zeller R.W."/>
            <person name="Hastings K.E."/>
            <person name="Lemaire P."/>
            <person name="Lindquist E."/>
            <person name="Endo T."/>
            <person name="Hotta K."/>
            <person name="Inaba K."/>
        </authorList>
    </citation>
    <scope>NUCLEOTIDE SEQUENCE [LARGE SCALE GENOMIC DNA]</scope>
    <source>
        <strain evidence="7">wild type</strain>
    </source>
</reference>
<feature type="transmembrane region" description="Helical" evidence="4">
    <location>
        <begin position="340"/>
        <end position="364"/>
    </location>
</feature>
<dbReference type="STRING" id="7719.ENSCINP00000013501"/>
<dbReference type="GO" id="GO:0005615">
    <property type="term" value="C:extracellular space"/>
    <property type="evidence" value="ECO:0000318"/>
    <property type="project" value="GO_Central"/>
</dbReference>
<dbReference type="HOGENOM" id="CLU_058053_0_0_1"/>
<evidence type="ECO:0000313" key="7">
    <source>
        <dbReference type="Ensembl" id="ENSCINP00000013501.3"/>
    </source>
</evidence>
<organism evidence="7 8">
    <name type="scientific">Ciona intestinalis</name>
    <name type="common">Transparent sea squirt</name>
    <name type="synonym">Ascidia intestinalis</name>
    <dbReference type="NCBI Taxonomy" id="7719"/>
    <lineage>
        <taxon>Eukaryota</taxon>
        <taxon>Metazoa</taxon>
        <taxon>Chordata</taxon>
        <taxon>Tunicata</taxon>
        <taxon>Ascidiacea</taxon>
        <taxon>Phlebobranchia</taxon>
        <taxon>Cionidae</taxon>
        <taxon>Ciona</taxon>
    </lineage>
</organism>
<evidence type="ECO:0000256" key="3">
    <source>
        <dbReference type="SAM" id="MobiDB-lite"/>
    </source>
</evidence>
<evidence type="ECO:0000313" key="8">
    <source>
        <dbReference type="Proteomes" id="UP000008144"/>
    </source>
</evidence>
<dbReference type="InterPro" id="IPR001507">
    <property type="entry name" value="ZP_dom"/>
</dbReference>
<dbReference type="Proteomes" id="UP000008144">
    <property type="component" value="Chromosome 2"/>
</dbReference>
<sequence length="398" mass="44514">MKFWLYTWVLCLSVISVKSDYRGVTLSCNPESIRISFSDEFLIRNNIDITSASQLHFDNHQQRDCASERLGQEYTLTLYPPYNTCGSTVQHDTGDYVYSNSVVFTTSSSKTLVMNLQCQYEDRYVVSSNVALTPYVRTLNFITGQGNLSMQINLYQRKDYHPKSKLGQRPSVLVGVPVYVSVDMDDVFGDDSIVTSLSSCYATTASEFEIMENYHYLITGKCASPTDQTVKILSNGMSRKSRFSFEMFRWRNSVEYIYLHCEVKVCNRTSDVCSGSGSLCNGVAGWNDRRKRDVDSNERDSVGNTGYTSLGPILMGQLSTSGKAKLETTLKEIPQNNKYITAYIFGSLAVALAIIGIALVVAFVTKHRIAKNNKALSKVSTPTSSRSNYSEKHLPGLI</sequence>
<dbReference type="PROSITE" id="PS51034">
    <property type="entry name" value="ZP_2"/>
    <property type="match status" value="1"/>
</dbReference>
<dbReference type="InterPro" id="IPR042235">
    <property type="entry name" value="ZP-C_dom"/>
</dbReference>
<evidence type="ECO:0000256" key="2">
    <source>
        <dbReference type="ARBA" id="ARBA00023157"/>
    </source>
</evidence>
<dbReference type="Gene3D" id="2.60.40.4100">
    <property type="entry name" value="Zona pellucida, ZP-C domain"/>
    <property type="match status" value="1"/>
</dbReference>
<feature type="chain" id="PRO_5014089919" evidence="5">
    <location>
        <begin position="20"/>
        <end position="398"/>
    </location>
</feature>
<keyword evidence="1 5" id="KW-0732">Signal</keyword>
<dbReference type="Gene3D" id="2.60.40.3210">
    <property type="entry name" value="Zona pellucida, ZP-N domain"/>
    <property type="match status" value="1"/>
</dbReference>
<keyword evidence="4" id="KW-0812">Transmembrane</keyword>
<dbReference type="OMA" id="PYVRTLN"/>
<dbReference type="GeneID" id="100184343"/>
<dbReference type="GeneTree" id="ENSGT00940000163632"/>
<accession>A0A1W2W8B3</accession>
<dbReference type="AlphaFoldDB" id="F6R1E8"/>
<name>F6R1E8_CIOIN</name>
<keyword evidence="8" id="KW-1185">Reference proteome</keyword>
<dbReference type="GO" id="GO:0009986">
    <property type="term" value="C:cell surface"/>
    <property type="evidence" value="ECO:0000318"/>
    <property type="project" value="GO_Central"/>
</dbReference>
<dbReference type="RefSeq" id="XP_002126457.1">
    <property type="nucleotide sequence ID" value="XM_002126421.4"/>
</dbReference>
<feature type="region of interest" description="Disordered" evidence="3">
    <location>
        <begin position="374"/>
        <end position="398"/>
    </location>
</feature>
<accession>F6R1E8</accession>
<dbReference type="PANTHER" id="PTHR14002">
    <property type="entry name" value="ENDOGLIN/TGF-BETA RECEPTOR TYPE III"/>
    <property type="match status" value="1"/>
</dbReference>
<dbReference type="KEGG" id="cin:100184343"/>
<dbReference type="PANTHER" id="PTHR14002:SF54">
    <property type="entry name" value="ZONA PELLUCIDA SPERM-BINDING PROTEIN 2"/>
    <property type="match status" value="1"/>
</dbReference>
<evidence type="ECO:0000256" key="4">
    <source>
        <dbReference type="SAM" id="Phobius"/>
    </source>
</evidence>
<dbReference type="Ensembl" id="ENSCINT00000013501.3">
    <property type="protein sequence ID" value="ENSCINP00000013501.3"/>
    <property type="gene ID" value="ENSCING00000006571.3"/>
</dbReference>
<dbReference type="InterPro" id="IPR055356">
    <property type="entry name" value="ZP-N"/>
</dbReference>
<dbReference type="RefSeq" id="XP_026696620.1">
    <property type="nucleotide sequence ID" value="XM_026840819.1"/>
</dbReference>
<dbReference type="OrthoDB" id="10063988at2759"/>
<feature type="compositionally biased region" description="Polar residues" evidence="3">
    <location>
        <begin position="374"/>
        <end position="388"/>
    </location>
</feature>
<dbReference type="InterPro" id="IPR055355">
    <property type="entry name" value="ZP-C"/>
</dbReference>
<keyword evidence="2" id="KW-1015">Disulfide bond</keyword>
<evidence type="ECO:0000259" key="6">
    <source>
        <dbReference type="PROSITE" id="PS51034"/>
    </source>
</evidence>
<dbReference type="InParanoid" id="F6R1E8"/>